<comment type="similarity">
    <text evidence="1">Belongs to the peptidase C14B family.</text>
</comment>
<feature type="region of interest" description="Disordered" evidence="2">
    <location>
        <begin position="223"/>
        <end position="260"/>
    </location>
</feature>
<protein>
    <recommendedName>
        <fullName evidence="3">Peptidase C14 caspase domain-containing protein</fullName>
    </recommendedName>
</protein>
<evidence type="ECO:0000259" key="3">
    <source>
        <dbReference type="Pfam" id="PF00656"/>
    </source>
</evidence>
<evidence type="ECO:0000256" key="1">
    <source>
        <dbReference type="ARBA" id="ARBA00009005"/>
    </source>
</evidence>
<name>A0AAW0G5C0_9APHY</name>
<accession>A0AAW0G5C0</accession>
<dbReference type="Proteomes" id="UP001385951">
    <property type="component" value="Unassembled WGS sequence"/>
</dbReference>
<dbReference type="InterPro" id="IPR050452">
    <property type="entry name" value="Metacaspase"/>
</dbReference>
<feature type="domain" description="Peptidase C14 caspase" evidence="3">
    <location>
        <begin position="17"/>
        <end position="228"/>
    </location>
</feature>
<keyword evidence="5" id="KW-1185">Reference proteome</keyword>
<dbReference type="PANTHER" id="PTHR48104">
    <property type="entry name" value="METACASPASE-4"/>
    <property type="match status" value="1"/>
</dbReference>
<feature type="compositionally biased region" description="Low complexity" evidence="2">
    <location>
        <begin position="228"/>
        <end position="256"/>
    </location>
</feature>
<dbReference type="Gene3D" id="3.40.50.12660">
    <property type="match status" value="1"/>
</dbReference>
<sequence length="300" mass="33296">MFPARQSLGNPGRPPQKKALIIGICYRTREVTEDYGHLSAPHSDAEAMREMLTRHYGYEEHNVTVMLDRKDVMDQTPHLAPTREHILREVANLVSGAQPGDIFVFHFSGHCDQIKCKNGSEDDGLDEALLPMDHQGLKRENLIRDNKLRKLLVNRLPVGAHLTAFLDSCHSGTLLDLDHYACMNGTSPICPRNLRTQRRSRCSKAAARSTGSRIVHSYGVNDHEVQSRESSIMESSSPPGTPRRLSVRTRTSSTHTLANDKTVSMGQVMDTITDVTNLNTPAAEGEPSILHDEGRFILGG</sequence>
<dbReference type="GO" id="GO:0004197">
    <property type="term" value="F:cysteine-type endopeptidase activity"/>
    <property type="evidence" value="ECO:0007669"/>
    <property type="project" value="InterPro"/>
</dbReference>
<comment type="caution">
    <text evidence="4">The sequence shown here is derived from an EMBL/GenBank/DDBJ whole genome shotgun (WGS) entry which is preliminary data.</text>
</comment>
<dbReference type="Pfam" id="PF00656">
    <property type="entry name" value="Peptidase_C14"/>
    <property type="match status" value="1"/>
</dbReference>
<evidence type="ECO:0000256" key="2">
    <source>
        <dbReference type="SAM" id="MobiDB-lite"/>
    </source>
</evidence>
<organism evidence="4 5">
    <name type="scientific">Cerrena zonata</name>
    <dbReference type="NCBI Taxonomy" id="2478898"/>
    <lineage>
        <taxon>Eukaryota</taxon>
        <taxon>Fungi</taxon>
        <taxon>Dikarya</taxon>
        <taxon>Basidiomycota</taxon>
        <taxon>Agaricomycotina</taxon>
        <taxon>Agaricomycetes</taxon>
        <taxon>Polyporales</taxon>
        <taxon>Cerrenaceae</taxon>
        <taxon>Cerrena</taxon>
    </lineage>
</organism>
<evidence type="ECO:0000313" key="4">
    <source>
        <dbReference type="EMBL" id="KAK7685494.1"/>
    </source>
</evidence>
<dbReference type="AlphaFoldDB" id="A0AAW0G5C0"/>
<evidence type="ECO:0000313" key="5">
    <source>
        <dbReference type="Proteomes" id="UP001385951"/>
    </source>
</evidence>
<dbReference type="GO" id="GO:0006508">
    <property type="term" value="P:proteolysis"/>
    <property type="evidence" value="ECO:0007669"/>
    <property type="project" value="InterPro"/>
</dbReference>
<gene>
    <name evidence="4" type="ORF">QCA50_011358</name>
</gene>
<dbReference type="GO" id="GO:0005737">
    <property type="term" value="C:cytoplasm"/>
    <property type="evidence" value="ECO:0007669"/>
    <property type="project" value="TreeGrafter"/>
</dbReference>
<dbReference type="InterPro" id="IPR011600">
    <property type="entry name" value="Pept_C14_caspase"/>
</dbReference>
<proteinExistence type="inferred from homology"/>
<dbReference type="EMBL" id="JASBNA010000020">
    <property type="protein sequence ID" value="KAK7685494.1"/>
    <property type="molecule type" value="Genomic_DNA"/>
</dbReference>
<dbReference type="PANTHER" id="PTHR48104:SF30">
    <property type="entry name" value="METACASPASE-1"/>
    <property type="match status" value="1"/>
</dbReference>
<reference evidence="4 5" key="1">
    <citation type="submission" date="2022-09" db="EMBL/GenBank/DDBJ databases">
        <authorList>
            <person name="Palmer J.M."/>
        </authorList>
    </citation>
    <scope>NUCLEOTIDE SEQUENCE [LARGE SCALE GENOMIC DNA]</scope>
    <source>
        <strain evidence="4 5">DSM 7382</strain>
    </source>
</reference>